<organism evidence="4 5">
    <name type="scientific">Candidatus Avichristensenella intestinipullorum</name>
    <dbReference type="NCBI Taxonomy" id="2840693"/>
    <lineage>
        <taxon>Bacteria</taxon>
        <taxon>Bacillati</taxon>
        <taxon>Bacillota</taxon>
        <taxon>Clostridia</taxon>
        <taxon>Candidatus Avichristensenella</taxon>
    </lineage>
</organism>
<dbReference type="Pfam" id="PF07501">
    <property type="entry name" value="G5"/>
    <property type="match status" value="1"/>
</dbReference>
<dbReference type="Pfam" id="PF04294">
    <property type="entry name" value="VanW"/>
    <property type="match status" value="1"/>
</dbReference>
<dbReference type="AlphaFoldDB" id="A0A9D0YWH9"/>
<keyword evidence="2" id="KW-1133">Transmembrane helix</keyword>
<dbReference type="PROSITE" id="PS51109">
    <property type="entry name" value="G5"/>
    <property type="match status" value="1"/>
</dbReference>
<evidence type="ECO:0000256" key="1">
    <source>
        <dbReference type="ARBA" id="ARBA00022729"/>
    </source>
</evidence>
<feature type="domain" description="G5" evidence="3">
    <location>
        <begin position="397"/>
        <end position="478"/>
    </location>
</feature>
<dbReference type="InterPro" id="IPR007391">
    <property type="entry name" value="Vancomycin_resist_VanW"/>
</dbReference>
<dbReference type="Pfam" id="PF12229">
    <property type="entry name" value="PG_binding_4"/>
    <property type="match status" value="1"/>
</dbReference>
<proteinExistence type="predicted"/>
<dbReference type="Proteomes" id="UP000886819">
    <property type="component" value="Unassembled WGS sequence"/>
</dbReference>
<protein>
    <submittedName>
        <fullName evidence="4">VanW family protein</fullName>
    </submittedName>
</protein>
<dbReference type="PANTHER" id="PTHR35788:SF1">
    <property type="entry name" value="EXPORTED PROTEIN"/>
    <property type="match status" value="1"/>
</dbReference>
<dbReference type="InterPro" id="IPR022029">
    <property type="entry name" value="YoaR-like_PG-bd"/>
</dbReference>
<reference evidence="4" key="2">
    <citation type="journal article" date="2021" name="PeerJ">
        <title>Extensive microbial diversity within the chicken gut microbiome revealed by metagenomics and culture.</title>
        <authorList>
            <person name="Gilroy R."/>
            <person name="Ravi A."/>
            <person name="Getino M."/>
            <person name="Pursley I."/>
            <person name="Horton D.L."/>
            <person name="Alikhan N.F."/>
            <person name="Baker D."/>
            <person name="Gharbi K."/>
            <person name="Hall N."/>
            <person name="Watson M."/>
            <person name="Adriaenssens E.M."/>
            <person name="Foster-Nyarko E."/>
            <person name="Jarju S."/>
            <person name="Secka A."/>
            <person name="Antonio M."/>
            <person name="Oren A."/>
            <person name="Chaudhuri R.R."/>
            <person name="La Ragione R."/>
            <person name="Hildebrand F."/>
            <person name="Pallen M.J."/>
        </authorList>
    </citation>
    <scope>NUCLEOTIDE SEQUENCE</scope>
    <source>
        <strain evidence="4">ChiHile30-977</strain>
    </source>
</reference>
<dbReference type="EMBL" id="DVFI01000092">
    <property type="protein sequence ID" value="HIQ63145.1"/>
    <property type="molecule type" value="Genomic_DNA"/>
</dbReference>
<evidence type="ECO:0000313" key="5">
    <source>
        <dbReference type="Proteomes" id="UP000886819"/>
    </source>
</evidence>
<keyword evidence="2" id="KW-0472">Membrane</keyword>
<feature type="transmembrane region" description="Helical" evidence="2">
    <location>
        <begin position="15"/>
        <end position="35"/>
    </location>
</feature>
<accession>A0A9D0YWH9</accession>
<reference evidence="4" key="1">
    <citation type="submission" date="2020-10" db="EMBL/GenBank/DDBJ databases">
        <authorList>
            <person name="Gilroy R."/>
        </authorList>
    </citation>
    <scope>NUCLEOTIDE SEQUENCE</scope>
    <source>
        <strain evidence="4">ChiHile30-977</strain>
    </source>
</reference>
<dbReference type="InterPro" id="IPR052913">
    <property type="entry name" value="Glycopeptide_resist_protein"/>
</dbReference>
<dbReference type="InterPro" id="IPR011098">
    <property type="entry name" value="G5_dom"/>
</dbReference>
<sequence>MKQKLPNGRARRKRFLWWTLPVITLMACALFFAYVTASEQLSAYEEFERMRAEVSRDTFYDGISIDGVALGGMTMDEARAALADRQTVQADSFELFLDAGEMTWRISSQEVPMSWNTEELLQRAWAIGRAGTLEERYAAIRKLKEPGLSVAYFSEFTYDRQAVRALTDEVAARLTVEPKNASVVAFNVTDRTFAFSDEQMGQRVDAEALYQTVVAMLDQGSYGATVPVSVQTVSPSVTRAQLEANYGLISTYTTKTTSNENRNTNIRLAAEAFNGLMIAPGEEISFNETTGERTREKGYLEAGAIENGRTVQEVGGGVCQVSSTLFNTLLRANFDIVTRRPHAWPSDYVPRGEDATVDWPRLDLVMRNTSEAPVFLAAWYEDRTVTVEAYGLSLGEGLSIDLWSETSYTKTPTEIVETYNPDLPVGTREKVKDARTGYRVETYKLWLQNGVEISREYLYTSEYATIYEEYEYNYGYEPEEP</sequence>
<evidence type="ECO:0000259" key="3">
    <source>
        <dbReference type="PROSITE" id="PS51109"/>
    </source>
</evidence>
<keyword evidence="1" id="KW-0732">Signal</keyword>
<gene>
    <name evidence="4" type="ORF">IAA66_06105</name>
</gene>
<evidence type="ECO:0000256" key="2">
    <source>
        <dbReference type="SAM" id="Phobius"/>
    </source>
</evidence>
<name>A0A9D0YWH9_9FIRM</name>
<dbReference type="PANTHER" id="PTHR35788">
    <property type="entry name" value="EXPORTED PROTEIN-RELATED"/>
    <property type="match status" value="1"/>
</dbReference>
<keyword evidence="2" id="KW-0812">Transmembrane</keyword>
<dbReference type="PROSITE" id="PS51257">
    <property type="entry name" value="PROKAR_LIPOPROTEIN"/>
    <property type="match status" value="1"/>
</dbReference>
<evidence type="ECO:0000313" key="4">
    <source>
        <dbReference type="EMBL" id="HIQ63145.1"/>
    </source>
</evidence>
<comment type="caution">
    <text evidence="4">The sequence shown here is derived from an EMBL/GenBank/DDBJ whole genome shotgun (WGS) entry which is preliminary data.</text>
</comment>